<name>A0ABW0W0X1_9BACL</name>
<keyword evidence="5 8" id="KW-0812">Transmembrane</keyword>
<dbReference type="InterPro" id="IPR004761">
    <property type="entry name" value="Spore_GerAB"/>
</dbReference>
<organism evidence="9 10">
    <name type="scientific">Paenibacillus solisilvae</name>
    <dbReference type="NCBI Taxonomy" id="2486751"/>
    <lineage>
        <taxon>Bacteria</taxon>
        <taxon>Bacillati</taxon>
        <taxon>Bacillota</taxon>
        <taxon>Bacilli</taxon>
        <taxon>Bacillales</taxon>
        <taxon>Paenibacillaceae</taxon>
        <taxon>Paenibacillus</taxon>
    </lineage>
</organism>
<feature type="transmembrane region" description="Helical" evidence="8">
    <location>
        <begin position="214"/>
        <end position="237"/>
    </location>
</feature>
<evidence type="ECO:0000256" key="2">
    <source>
        <dbReference type="ARBA" id="ARBA00007998"/>
    </source>
</evidence>
<dbReference type="PANTHER" id="PTHR34975">
    <property type="entry name" value="SPORE GERMINATION PROTEIN A2"/>
    <property type="match status" value="1"/>
</dbReference>
<proteinExistence type="inferred from homology"/>
<evidence type="ECO:0000313" key="9">
    <source>
        <dbReference type="EMBL" id="MFC5650759.1"/>
    </source>
</evidence>
<feature type="transmembrane region" description="Helical" evidence="8">
    <location>
        <begin position="72"/>
        <end position="90"/>
    </location>
</feature>
<feature type="transmembrane region" description="Helical" evidence="8">
    <location>
        <begin position="141"/>
        <end position="162"/>
    </location>
</feature>
<accession>A0ABW0W0X1</accession>
<evidence type="ECO:0000256" key="3">
    <source>
        <dbReference type="ARBA" id="ARBA00022448"/>
    </source>
</evidence>
<feature type="transmembrane region" description="Helical" evidence="8">
    <location>
        <begin position="271"/>
        <end position="296"/>
    </location>
</feature>
<keyword evidence="6 8" id="KW-1133">Transmembrane helix</keyword>
<evidence type="ECO:0000313" key="10">
    <source>
        <dbReference type="Proteomes" id="UP001596047"/>
    </source>
</evidence>
<reference evidence="10" key="1">
    <citation type="journal article" date="2019" name="Int. J. Syst. Evol. Microbiol.">
        <title>The Global Catalogue of Microorganisms (GCM) 10K type strain sequencing project: providing services to taxonomists for standard genome sequencing and annotation.</title>
        <authorList>
            <consortium name="The Broad Institute Genomics Platform"/>
            <consortium name="The Broad Institute Genome Sequencing Center for Infectious Disease"/>
            <person name="Wu L."/>
            <person name="Ma J."/>
        </authorList>
    </citation>
    <scope>NUCLEOTIDE SEQUENCE [LARGE SCALE GENOMIC DNA]</scope>
    <source>
        <strain evidence="10">CGMCC 1.3240</strain>
    </source>
</reference>
<comment type="caution">
    <text evidence="9">The sequence shown here is derived from an EMBL/GenBank/DDBJ whole genome shotgun (WGS) entry which is preliminary data.</text>
</comment>
<keyword evidence="3" id="KW-0813">Transport</keyword>
<evidence type="ECO:0000256" key="4">
    <source>
        <dbReference type="ARBA" id="ARBA00022544"/>
    </source>
</evidence>
<dbReference type="EMBL" id="JBHSOW010000063">
    <property type="protein sequence ID" value="MFC5650759.1"/>
    <property type="molecule type" value="Genomic_DNA"/>
</dbReference>
<evidence type="ECO:0000256" key="7">
    <source>
        <dbReference type="ARBA" id="ARBA00023136"/>
    </source>
</evidence>
<feature type="transmembrane region" description="Helical" evidence="8">
    <location>
        <begin position="110"/>
        <end position="129"/>
    </location>
</feature>
<dbReference type="Proteomes" id="UP001596047">
    <property type="component" value="Unassembled WGS sequence"/>
</dbReference>
<keyword evidence="7 8" id="KW-0472">Membrane</keyword>
<dbReference type="Pfam" id="PF03845">
    <property type="entry name" value="Spore_permease"/>
    <property type="match status" value="1"/>
</dbReference>
<dbReference type="RefSeq" id="WP_379189340.1">
    <property type="nucleotide sequence ID" value="NZ_JBHSOW010000063.1"/>
</dbReference>
<dbReference type="PANTHER" id="PTHR34975:SF2">
    <property type="entry name" value="SPORE GERMINATION PROTEIN A2"/>
    <property type="match status" value="1"/>
</dbReference>
<evidence type="ECO:0000256" key="8">
    <source>
        <dbReference type="SAM" id="Phobius"/>
    </source>
</evidence>
<dbReference type="NCBIfam" id="TIGR00912">
    <property type="entry name" value="2A0309"/>
    <property type="match status" value="1"/>
</dbReference>
<feature type="transmembrane region" description="Helical" evidence="8">
    <location>
        <begin position="182"/>
        <end position="202"/>
    </location>
</feature>
<protein>
    <submittedName>
        <fullName evidence="9">GerAB/ArcD/ProY family transporter</fullName>
    </submittedName>
</protein>
<evidence type="ECO:0000256" key="1">
    <source>
        <dbReference type="ARBA" id="ARBA00004141"/>
    </source>
</evidence>
<gene>
    <name evidence="9" type="ORF">ACFPYJ_16920</name>
</gene>
<evidence type="ECO:0000256" key="6">
    <source>
        <dbReference type="ARBA" id="ARBA00022989"/>
    </source>
</evidence>
<sequence length="372" mass="41442">MQQIGKYQMIVMIIMFELGSTTLFELGIKAKQDSWLAILFGALIGFALLWVFVRIQNRAPSLCFAGLLRLHLGRLLGTVVGVLYAVYFAYESMRNIRDFSELTVMTIMQQTPQWIIIVIVAGLALYALSKGALVFFRIVELLFPVVLISYTLLLLFLIITKLPNIHHLLPILEDGIAPVAKAAFPDIISFPFGQIVVFLMFWHHISEKNNTGKTVAMGYMIVSVFLILMNAITMSVLGPELSAVSALPLLEVVQLIRLANIIERLDVVVTLLLYIGLYVKMTLFFMASVLMISSLFKLKNGRVGLVMIILITLMSFTERNNTEHIWIGLVIAVKVFTVFQIQIPLLLLIVGALRGLGKKNGGSAEGEVAIQK</sequence>
<feature type="transmembrane region" description="Helical" evidence="8">
    <location>
        <begin position="325"/>
        <end position="350"/>
    </location>
</feature>
<evidence type="ECO:0000256" key="5">
    <source>
        <dbReference type="ARBA" id="ARBA00022692"/>
    </source>
</evidence>
<feature type="transmembrane region" description="Helical" evidence="8">
    <location>
        <begin position="7"/>
        <end position="28"/>
    </location>
</feature>
<comment type="similarity">
    <text evidence="2">Belongs to the amino acid-polyamine-organocation (APC) superfamily. Spore germination protein (SGP) (TC 2.A.3.9) family.</text>
</comment>
<feature type="transmembrane region" description="Helical" evidence="8">
    <location>
        <begin position="303"/>
        <end position="319"/>
    </location>
</feature>
<comment type="subcellular location">
    <subcellularLocation>
        <location evidence="1">Membrane</location>
        <topology evidence="1">Multi-pass membrane protein</topology>
    </subcellularLocation>
</comment>
<feature type="transmembrane region" description="Helical" evidence="8">
    <location>
        <begin position="34"/>
        <end position="52"/>
    </location>
</feature>
<keyword evidence="10" id="KW-1185">Reference proteome</keyword>
<keyword evidence="4" id="KW-0309">Germination</keyword>